<dbReference type="EnsemblMetazoa" id="PPA26556.1">
    <property type="protein sequence ID" value="PPA26556.1"/>
    <property type="gene ID" value="WBGene00116110"/>
</dbReference>
<name>A0A2A6C936_PRIPA</name>
<accession>A0A8R1YMY0</accession>
<protein>
    <submittedName>
        <fullName evidence="1">Uncharacterized protein</fullName>
    </submittedName>
</protein>
<evidence type="ECO:0000313" key="2">
    <source>
        <dbReference type="Proteomes" id="UP000005239"/>
    </source>
</evidence>
<dbReference type="PANTHER" id="PTHR46561:SF11">
    <property type="entry name" value="SERPENTINE RECEPTOR CLASS ALPHA_BETA-14"/>
    <property type="match status" value="1"/>
</dbReference>
<dbReference type="Gene3D" id="1.20.1070.10">
    <property type="entry name" value="Rhodopsin 7-helix transmembrane proteins"/>
    <property type="match status" value="1"/>
</dbReference>
<proteinExistence type="predicted"/>
<dbReference type="Proteomes" id="UP000005239">
    <property type="component" value="Unassembled WGS sequence"/>
</dbReference>
<accession>A0A2A6C936</accession>
<sequence length="562" mass="62935">MELGTRMFDSASAATAAVRSTSLQPLQQHLGCSEEVSVLASSSLYLSIILFKGSFGIAGALVNILHLWLRGTDWSGHKNTSICLFYFYASNVIIGVAYAAIHITEYSRLTLRHCDSLDFRIVLALRGLNLAAVMDKSLILHLIAFERLYASFRPVQYYEKIATMRTHILCIALSLFAVAYTFFTGSKYGVMLITKFEVLTFDLKTKDNGLEYEILVWSIACIQCCSIVVCLLAGVVSRIVRRATRKKGGLLNEKYQLEENIKVMNVLFPVASIDAFISLSGSIMQLAVATQRASWSVLASQLYLVSYTFAGYNIVSLPAGVEILKLCKSLKKACTSAGNKVGAFQHPTVIQDQHFNSLAKAWTAKRIFFQNSSIMAITPDPDCVQKQIIEGRGYAAYHELITVPMCIFIIHYIIRNSFLRNAYKWDLLPLALARLFEACLYAAYYAVPYAACYDVAHAIACFCVTCNTIIAVYLTRTGQVNNAFPCLIAVNEFMHSVTEITKHLFAFELGKTGAYYLINYVDDYMFFVTGPLYIFALVWEKRRSIRSFDNQHLICESPELKA</sequence>
<keyword evidence="2" id="KW-1185">Reference proteome</keyword>
<dbReference type="InterPro" id="IPR053286">
    <property type="entry name" value="Nematode_rcpt-like_srab"/>
</dbReference>
<reference evidence="1" key="2">
    <citation type="submission" date="2022-06" db="UniProtKB">
        <authorList>
            <consortium name="EnsemblMetazoa"/>
        </authorList>
    </citation>
    <scope>IDENTIFICATION</scope>
    <source>
        <strain evidence="1">PS312</strain>
    </source>
</reference>
<gene>
    <name evidence="1" type="primary">WBGene00116110</name>
</gene>
<reference evidence="2" key="1">
    <citation type="journal article" date="2008" name="Nat. Genet.">
        <title>The Pristionchus pacificus genome provides a unique perspective on nematode lifestyle and parasitism.</title>
        <authorList>
            <person name="Dieterich C."/>
            <person name="Clifton S.W."/>
            <person name="Schuster L.N."/>
            <person name="Chinwalla A."/>
            <person name="Delehaunty K."/>
            <person name="Dinkelacker I."/>
            <person name="Fulton L."/>
            <person name="Fulton R."/>
            <person name="Godfrey J."/>
            <person name="Minx P."/>
            <person name="Mitreva M."/>
            <person name="Roeseler W."/>
            <person name="Tian H."/>
            <person name="Witte H."/>
            <person name="Yang S.P."/>
            <person name="Wilson R.K."/>
            <person name="Sommer R.J."/>
        </authorList>
    </citation>
    <scope>NUCLEOTIDE SEQUENCE [LARGE SCALE GENOMIC DNA]</scope>
    <source>
        <strain evidence="2">PS312</strain>
    </source>
</reference>
<evidence type="ECO:0000313" key="1">
    <source>
        <dbReference type="EnsemblMetazoa" id="PPA26556.1"/>
    </source>
</evidence>
<dbReference type="PANTHER" id="PTHR46561">
    <property type="entry name" value="SERPENTINE RECEPTOR, CLASS AB (CLASS A-LIKE)-RELATED"/>
    <property type="match status" value="1"/>
</dbReference>
<dbReference type="AlphaFoldDB" id="A0A2A6C936"/>
<organism evidence="1 2">
    <name type="scientific">Pristionchus pacificus</name>
    <name type="common">Parasitic nematode worm</name>
    <dbReference type="NCBI Taxonomy" id="54126"/>
    <lineage>
        <taxon>Eukaryota</taxon>
        <taxon>Metazoa</taxon>
        <taxon>Ecdysozoa</taxon>
        <taxon>Nematoda</taxon>
        <taxon>Chromadorea</taxon>
        <taxon>Rhabditida</taxon>
        <taxon>Rhabditina</taxon>
        <taxon>Diplogasteromorpha</taxon>
        <taxon>Diplogasteroidea</taxon>
        <taxon>Neodiplogasteridae</taxon>
        <taxon>Pristionchus</taxon>
    </lineage>
</organism>